<organism evidence="1 2">
    <name type="scientific">Cytobacillus oceanisediminis</name>
    <dbReference type="NCBI Taxonomy" id="665099"/>
    <lineage>
        <taxon>Bacteria</taxon>
        <taxon>Bacillati</taxon>
        <taxon>Bacillota</taxon>
        <taxon>Bacilli</taxon>
        <taxon>Bacillales</taxon>
        <taxon>Bacillaceae</taxon>
        <taxon>Cytobacillus</taxon>
    </lineage>
</organism>
<accession>A0A2V2ZZ45</accession>
<evidence type="ECO:0000313" key="1">
    <source>
        <dbReference type="EMBL" id="PWW27740.1"/>
    </source>
</evidence>
<protein>
    <submittedName>
        <fullName evidence="1">Uncharacterized protein</fullName>
    </submittedName>
</protein>
<dbReference type="EMBL" id="QGTW01000007">
    <property type="protein sequence ID" value="PWW27740.1"/>
    <property type="molecule type" value="Genomic_DNA"/>
</dbReference>
<reference evidence="1 2" key="1">
    <citation type="submission" date="2018-05" db="EMBL/GenBank/DDBJ databases">
        <title>Freshwater and sediment microbial communities from various areas in North America, analyzing microbe dynamics in response to fracking.</title>
        <authorList>
            <person name="Lamendella R."/>
        </authorList>
    </citation>
    <scope>NUCLEOTIDE SEQUENCE [LARGE SCALE GENOMIC DNA]</scope>
    <source>
        <strain evidence="1 2">15_TX</strain>
    </source>
</reference>
<dbReference type="Proteomes" id="UP000247150">
    <property type="component" value="Unassembled WGS sequence"/>
</dbReference>
<sequence>MSGAWSLIILIAVIIISVFVVQAVTKQGDHPVLTQKEIIEALKKRQEDEKADRD</sequence>
<dbReference type="RefSeq" id="WP_181396024.1">
    <property type="nucleotide sequence ID" value="NZ_QGTW01000007.1"/>
</dbReference>
<comment type="caution">
    <text evidence="1">The sequence shown here is derived from an EMBL/GenBank/DDBJ whole genome shotgun (WGS) entry which is preliminary data.</text>
</comment>
<dbReference type="AlphaFoldDB" id="A0A2V2ZZ45"/>
<gene>
    <name evidence="1" type="ORF">DFO73_10750</name>
</gene>
<name>A0A2V2ZZ45_9BACI</name>
<evidence type="ECO:0000313" key="2">
    <source>
        <dbReference type="Proteomes" id="UP000247150"/>
    </source>
</evidence>
<proteinExistence type="predicted"/>